<dbReference type="PANTHER" id="PTHR16305:SF28">
    <property type="entry name" value="GUANYLATE CYCLASE DOMAIN-CONTAINING PROTEIN"/>
    <property type="match status" value="1"/>
</dbReference>
<feature type="compositionally biased region" description="Acidic residues" evidence="3">
    <location>
        <begin position="1599"/>
        <end position="1609"/>
    </location>
</feature>
<dbReference type="GO" id="GO:0004016">
    <property type="term" value="F:adenylate cyclase activity"/>
    <property type="evidence" value="ECO:0007669"/>
    <property type="project" value="TreeGrafter"/>
</dbReference>
<evidence type="ECO:0000256" key="3">
    <source>
        <dbReference type="SAM" id="MobiDB-lite"/>
    </source>
</evidence>
<dbReference type="CDD" id="cd07302">
    <property type="entry name" value="CHD"/>
    <property type="match status" value="2"/>
</dbReference>
<evidence type="ECO:0000259" key="4">
    <source>
        <dbReference type="PROSITE" id="PS50125"/>
    </source>
</evidence>
<feature type="compositionally biased region" description="Basic and acidic residues" evidence="3">
    <location>
        <begin position="242"/>
        <end position="252"/>
    </location>
</feature>
<reference evidence="6" key="1">
    <citation type="journal article" date="2023" name="Commun. Biol.">
        <title>Genome analysis of Parmales, the sister group of diatoms, reveals the evolutionary specialization of diatoms from phago-mixotrophs to photoautotrophs.</title>
        <authorList>
            <person name="Ban H."/>
            <person name="Sato S."/>
            <person name="Yoshikawa S."/>
            <person name="Yamada K."/>
            <person name="Nakamura Y."/>
            <person name="Ichinomiya M."/>
            <person name="Sato N."/>
            <person name="Blanc-Mathieu R."/>
            <person name="Endo H."/>
            <person name="Kuwata A."/>
            <person name="Ogata H."/>
        </authorList>
    </citation>
    <scope>NUCLEOTIDE SEQUENCE [LARGE SCALE GENOMIC DNA]</scope>
</reference>
<feature type="compositionally biased region" description="Basic and acidic residues" evidence="3">
    <location>
        <begin position="267"/>
        <end position="282"/>
    </location>
</feature>
<evidence type="ECO:0000313" key="5">
    <source>
        <dbReference type="EMBL" id="GMH81057.1"/>
    </source>
</evidence>
<feature type="compositionally biased region" description="Pro residues" evidence="3">
    <location>
        <begin position="358"/>
        <end position="368"/>
    </location>
</feature>
<protein>
    <recommendedName>
        <fullName evidence="4">Guanylate cyclase domain-containing protein</fullName>
    </recommendedName>
</protein>
<feature type="region of interest" description="Disordered" evidence="3">
    <location>
        <begin position="229"/>
        <end position="370"/>
    </location>
</feature>
<feature type="compositionally biased region" description="Basic and acidic residues" evidence="3">
    <location>
        <begin position="1656"/>
        <end position="1667"/>
    </location>
</feature>
<dbReference type="InterPro" id="IPR029787">
    <property type="entry name" value="Nucleotide_cyclase"/>
</dbReference>
<feature type="compositionally biased region" description="Basic and acidic residues" evidence="3">
    <location>
        <begin position="1610"/>
        <end position="1620"/>
    </location>
</feature>
<feature type="domain" description="Guanylate cyclase" evidence="4">
    <location>
        <begin position="815"/>
        <end position="894"/>
    </location>
</feature>
<dbReference type="PROSITE" id="PS50125">
    <property type="entry name" value="GUANYLATE_CYCLASE_2"/>
    <property type="match status" value="2"/>
</dbReference>
<feature type="compositionally biased region" description="Acidic residues" evidence="3">
    <location>
        <begin position="1556"/>
        <end position="1570"/>
    </location>
</feature>
<proteinExistence type="predicted"/>
<dbReference type="Gene3D" id="3.30.70.1230">
    <property type="entry name" value="Nucleotide cyclase"/>
    <property type="match status" value="2"/>
</dbReference>
<evidence type="ECO:0000256" key="1">
    <source>
        <dbReference type="ARBA" id="ARBA00022741"/>
    </source>
</evidence>
<keyword evidence="2" id="KW-0067">ATP-binding</keyword>
<dbReference type="Proteomes" id="UP001162640">
    <property type="component" value="Unassembled WGS sequence"/>
</dbReference>
<feature type="region of interest" description="Disordered" evidence="3">
    <location>
        <begin position="159"/>
        <end position="196"/>
    </location>
</feature>
<dbReference type="GO" id="GO:0005524">
    <property type="term" value="F:ATP binding"/>
    <property type="evidence" value="ECO:0007669"/>
    <property type="project" value="UniProtKB-KW"/>
</dbReference>
<dbReference type="GO" id="GO:0009190">
    <property type="term" value="P:cyclic nucleotide biosynthetic process"/>
    <property type="evidence" value="ECO:0007669"/>
    <property type="project" value="InterPro"/>
</dbReference>
<comment type="caution">
    <text evidence="5">The sequence shown here is derived from an EMBL/GenBank/DDBJ whole genome shotgun (WGS) entry which is preliminary data.</text>
</comment>
<dbReference type="EMBL" id="BLQM01000294">
    <property type="protein sequence ID" value="GMH81057.1"/>
    <property type="molecule type" value="Genomic_DNA"/>
</dbReference>
<feature type="region of interest" description="Disordered" evidence="3">
    <location>
        <begin position="1543"/>
        <end position="1674"/>
    </location>
</feature>
<dbReference type="Pfam" id="PF00211">
    <property type="entry name" value="Guanylate_cyc"/>
    <property type="match status" value="2"/>
</dbReference>
<accession>A0A9W7AZD5</accession>
<sequence>MPTTPRLHAPTAEKGHEDAKDFAFQEAHGQRESLLAHRSHDDHTWTALPEVSRKFCYRSFAAEPHYSPTTASSVPCNSIRRPSKFIDHTNLEALSKLSVEPSNSLMNKSKVPGTMNEFGELHSNPHRSSKRRASFSPALVEPIIDGDKSSNHENQGVRIMEEKDDNQNEVEDSGDREDIERNRDGEEEPHSLKPELWNIDGTEMDLNAKYKIGGQLWYLQDRALGAIKNGTDIPGSAMTDYAEEREKERREQAEEDSMEPWARSAKRQAENTEQKQDQKEDPPAATSSVPFKRIKGLATANRRGSFTMVPDDHDFQKLGGWSPRERGTSFTDKELDRQRGESMDGGSGEDQQEESDIPSPPKSAPPPLITASSARDQALDSMHNPFGRYVHDSTLTIDPHATTPVPSRTHKRKWLKVGKTTVRTSSGRLLEIKGTGAAKRNSKIRKGFKKTAMNAVLAVKMMATDAIKVDISRYAVFIPDIISRDIACGGNRFTNRVLSKKSSHSHFNAAVLFVDISGFTKLTEQLNKTGIHGAEALCTHINAIYTKMMTEFKRWGGDCVKFSGDALLVMFEVYEEERMREIQMSTNEPKSGEENEEENKYKNFSGMSLSMSEACKRAVACSTILHDVIATHPEVNGVKLKLHAGVGCGRAQGHVIGGVLGRWEFILSGEGVNQIKDAEPAAGPGETVISPQVWKFVSDYFDGEVLGEPYEGFVKVYPLKSAEEYDTYVPTSHEELTLKPKHIVFMPTYLPNAVIMNLKAGVCDSTSQAEMRDLTTMFISLPNLPLEDNVTVQSAIVAIQEATYQLEGSVNKVVVDDKGALVLNVFGLPPVVHSDDPKRAVAAAFLMRHHLHDLGLQCKIGIASARVFCGIVGAESRKEYTVMGDGVNLAARLMANAQEYEILCDEASFNQCDGQIRFKVKAPIKLKGKENMYNVYRPTSFIPAEGPDHLALGRGKELVELEAMVEILAHDMSNVIVITGKPGMGKHTIATYLDEFCERSDLINIRSGRGENMYMDGEVQAKTLFTAWRKIFIEAISILHGERTKDEGGSPSKERMAVMNLSNSANLAEIVEFDLVKELRTFMGDEERVDSQLLSLMFPELLEKVESSRAKSLENSDLGGSTKWFHLGEDANDDGKRDDDDSVVEELNNDCFILDPKAHAKIHSEEKKLKKYLKKFFLKFCKRHPCLLTFENSYGMSSSGMAPSSWTLFHELRKDFATVRDNVVNALEKMESTHDEGDEGADYDPEELFDPHDHDLCPKFCIITNSMGRPGVEFLEAIDAAKEYDTYLELEAMHDSDVELLLKEKLNAHISIEHKVLDFVSDMSEGNPKLICELAHSISESKACDIKEGVCKIRPGHTTHEINLNSKLRHMVLQEFSTLQLHEQLIAKMASVYTKEFSSGMLANHVEQHQKDHEDHPINLKRCIGKLLASEVFIQCPLPPWMAKTDKTAISALRFRSKLMQKAVSELLLESHMMSVARSVSSVQQARRISAFWLQRAVEHEKGSGEEKHNECVVEFLENVPKARKMSIDADDIMEAMGELKRFGTGSNLSPKAERDVEEEGGDDEGEEDAGNLPNTFTKQRSGRAGRARFKSDFNQTAEGDEGEEEEDGGGEKVAERKPSFTEGLLNDTADMGVRGEEEMGKRKPSFAEGLLIDAAEGKEEKSEESSAKPGWPG</sequence>
<name>A0A9W7AZD5_9STRA</name>
<feature type="compositionally biased region" description="Acidic residues" evidence="3">
    <location>
        <begin position="162"/>
        <end position="175"/>
    </location>
</feature>
<feature type="domain" description="Guanylate cyclase" evidence="4">
    <location>
        <begin position="510"/>
        <end position="679"/>
    </location>
</feature>
<dbReference type="GO" id="GO:0035556">
    <property type="term" value="P:intracellular signal transduction"/>
    <property type="evidence" value="ECO:0007669"/>
    <property type="project" value="InterPro"/>
</dbReference>
<gene>
    <name evidence="5" type="ORF">TL16_g08810</name>
</gene>
<organism evidence="5 6">
    <name type="scientific">Triparma laevis f. inornata</name>
    <dbReference type="NCBI Taxonomy" id="1714386"/>
    <lineage>
        <taxon>Eukaryota</taxon>
        <taxon>Sar</taxon>
        <taxon>Stramenopiles</taxon>
        <taxon>Ochrophyta</taxon>
        <taxon>Bolidophyceae</taxon>
        <taxon>Parmales</taxon>
        <taxon>Triparmaceae</taxon>
        <taxon>Triparma</taxon>
    </lineage>
</organism>
<dbReference type="PANTHER" id="PTHR16305">
    <property type="entry name" value="TESTICULAR SOLUBLE ADENYLYL CYCLASE"/>
    <property type="match status" value="1"/>
</dbReference>
<keyword evidence="1" id="KW-0547">Nucleotide-binding</keyword>
<evidence type="ECO:0000256" key="2">
    <source>
        <dbReference type="ARBA" id="ARBA00022840"/>
    </source>
</evidence>
<evidence type="ECO:0000313" key="6">
    <source>
        <dbReference type="Proteomes" id="UP001162640"/>
    </source>
</evidence>
<dbReference type="SUPFAM" id="SSF55073">
    <property type="entry name" value="Nucleotide cyclase"/>
    <property type="match status" value="2"/>
</dbReference>
<dbReference type="GO" id="GO:0005737">
    <property type="term" value="C:cytoplasm"/>
    <property type="evidence" value="ECO:0007669"/>
    <property type="project" value="TreeGrafter"/>
</dbReference>
<dbReference type="InterPro" id="IPR001054">
    <property type="entry name" value="A/G_cyclase"/>
</dbReference>
<feature type="compositionally biased region" description="Basic and acidic residues" evidence="3">
    <location>
        <begin position="176"/>
        <end position="193"/>
    </location>
</feature>
<feature type="compositionally biased region" description="Basic and acidic residues" evidence="3">
    <location>
        <begin position="323"/>
        <end position="342"/>
    </location>
</feature>